<organism evidence="2 3">
    <name type="scientific">Aspergillus tamarii</name>
    <dbReference type="NCBI Taxonomy" id="41984"/>
    <lineage>
        <taxon>Eukaryota</taxon>
        <taxon>Fungi</taxon>
        <taxon>Dikarya</taxon>
        <taxon>Ascomycota</taxon>
        <taxon>Pezizomycotina</taxon>
        <taxon>Eurotiomycetes</taxon>
        <taxon>Eurotiomycetidae</taxon>
        <taxon>Eurotiales</taxon>
        <taxon>Aspergillaceae</taxon>
        <taxon>Aspergillus</taxon>
        <taxon>Aspergillus subgen. Circumdati</taxon>
    </lineage>
</organism>
<dbReference type="OrthoDB" id="1577640at2759"/>
<evidence type="ECO:0000313" key="3">
    <source>
        <dbReference type="Proteomes" id="UP000326950"/>
    </source>
</evidence>
<gene>
    <name evidence="2" type="ORF">BDV40DRAFT_301450</name>
</gene>
<dbReference type="SUPFAM" id="SSF53167">
    <property type="entry name" value="Purine and uridine phosphorylases"/>
    <property type="match status" value="1"/>
</dbReference>
<protein>
    <submittedName>
        <fullName evidence="2">Uncharacterized protein</fullName>
    </submittedName>
</protein>
<dbReference type="PANTHER" id="PTHR46082">
    <property type="entry name" value="ATP/GTP-BINDING PROTEIN-RELATED"/>
    <property type="match status" value="1"/>
</dbReference>
<feature type="region of interest" description="Disordered" evidence="1">
    <location>
        <begin position="75"/>
        <end position="102"/>
    </location>
</feature>
<keyword evidence="3" id="KW-1185">Reference proteome</keyword>
<dbReference type="GO" id="GO:0009116">
    <property type="term" value="P:nucleoside metabolic process"/>
    <property type="evidence" value="ECO:0007669"/>
    <property type="project" value="InterPro"/>
</dbReference>
<dbReference type="PANTHER" id="PTHR46082:SF11">
    <property type="entry name" value="AAA+ ATPASE DOMAIN-CONTAINING PROTEIN-RELATED"/>
    <property type="match status" value="1"/>
</dbReference>
<evidence type="ECO:0000256" key="1">
    <source>
        <dbReference type="SAM" id="MobiDB-lite"/>
    </source>
</evidence>
<reference evidence="2 3" key="1">
    <citation type="submission" date="2019-04" db="EMBL/GenBank/DDBJ databases">
        <title>Friends and foes A comparative genomics study of 23 Aspergillus species from section Flavi.</title>
        <authorList>
            <consortium name="DOE Joint Genome Institute"/>
            <person name="Kjaerbolling I."/>
            <person name="Vesth T."/>
            <person name="Frisvad J.C."/>
            <person name="Nybo J.L."/>
            <person name="Theobald S."/>
            <person name="Kildgaard S."/>
            <person name="Isbrandt T."/>
            <person name="Kuo A."/>
            <person name="Sato A."/>
            <person name="Lyhne E.K."/>
            <person name="Kogle M.E."/>
            <person name="Wiebenga A."/>
            <person name="Kun R.S."/>
            <person name="Lubbers R.J."/>
            <person name="Makela M.R."/>
            <person name="Barry K."/>
            <person name="Chovatia M."/>
            <person name="Clum A."/>
            <person name="Daum C."/>
            <person name="Haridas S."/>
            <person name="He G."/>
            <person name="LaButti K."/>
            <person name="Lipzen A."/>
            <person name="Mondo S."/>
            <person name="Riley R."/>
            <person name="Salamov A."/>
            <person name="Simmons B.A."/>
            <person name="Magnuson J.K."/>
            <person name="Henrissat B."/>
            <person name="Mortensen U.H."/>
            <person name="Larsen T.O."/>
            <person name="Devries R.P."/>
            <person name="Grigoriev I.V."/>
            <person name="Machida M."/>
            <person name="Baker S.E."/>
            <person name="Andersen M.R."/>
        </authorList>
    </citation>
    <scope>NUCLEOTIDE SEQUENCE [LARGE SCALE GENOMIC DNA]</scope>
    <source>
        <strain evidence="2 3">CBS 117626</strain>
    </source>
</reference>
<accession>A0A5N6URN4</accession>
<dbReference type="InterPro" id="IPR035994">
    <property type="entry name" value="Nucleoside_phosphorylase_sf"/>
</dbReference>
<dbReference type="Gene3D" id="3.40.50.1580">
    <property type="entry name" value="Nucleoside phosphorylase domain"/>
    <property type="match status" value="1"/>
</dbReference>
<dbReference type="Proteomes" id="UP000326950">
    <property type="component" value="Unassembled WGS sequence"/>
</dbReference>
<feature type="compositionally biased region" description="Polar residues" evidence="1">
    <location>
        <begin position="77"/>
        <end position="89"/>
    </location>
</feature>
<name>A0A5N6URN4_ASPTM</name>
<evidence type="ECO:0000313" key="2">
    <source>
        <dbReference type="EMBL" id="KAE8161266.1"/>
    </source>
</evidence>
<dbReference type="InterPro" id="IPR053137">
    <property type="entry name" value="NLR-like"/>
</dbReference>
<dbReference type="AlphaFoldDB" id="A0A5N6URN4"/>
<sequence length="148" mass="16499">MEVAGMMNSIECLVIRGICDYAGSRKIDIWHEYACATAAAYAKLMLYYCKTYNSVVVSLATMAAEIARVDENVCPSAPSNPVCDSTQMSDTEDPENDTTSGLNQSIDCIESSKGHKERFLQCKSFARRRPSWDNWPSNANILLNNLQR</sequence>
<dbReference type="GO" id="GO:0003824">
    <property type="term" value="F:catalytic activity"/>
    <property type="evidence" value="ECO:0007669"/>
    <property type="project" value="InterPro"/>
</dbReference>
<proteinExistence type="predicted"/>
<dbReference type="EMBL" id="ML738644">
    <property type="protein sequence ID" value="KAE8161266.1"/>
    <property type="molecule type" value="Genomic_DNA"/>
</dbReference>